<sequence length="69" mass="7468">MEIGKLLNPKAGTEPGQSEDKSKGSESTKAPDSAKKSGTDEGQRDWEDKMKSKGMPTQGLNTFRVKKQG</sequence>
<evidence type="ECO:0000256" key="1">
    <source>
        <dbReference type="SAM" id="MobiDB-lite"/>
    </source>
</evidence>
<evidence type="ECO:0000313" key="3">
    <source>
        <dbReference type="Proteomes" id="UP001447188"/>
    </source>
</evidence>
<evidence type="ECO:0000313" key="2">
    <source>
        <dbReference type="EMBL" id="KAL0635565.1"/>
    </source>
</evidence>
<organism evidence="2 3">
    <name type="scientific">Discina gigas</name>
    <dbReference type="NCBI Taxonomy" id="1032678"/>
    <lineage>
        <taxon>Eukaryota</taxon>
        <taxon>Fungi</taxon>
        <taxon>Dikarya</taxon>
        <taxon>Ascomycota</taxon>
        <taxon>Pezizomycotina</taxon>
        <taxon>Pezizomycetes</taxon>
        <taxon>Pezizales</taxon>
        <taxon>Discinaceae</taxon>
        <taxon>Discina</taxon>
    </lineage>
</organism>
<dbReference type="Proteomes" id="UP001447188">
    <property type="component" value="Unassembled WGS sequence"/>
</dbReference>
<protein>
    <submittedName>
        <fullName evidence="2">Uncharacterized protein</fullName>
    </submittedName>
</protein>
<feature type="region of interest" description="Disordered" evidence="1">
    <location>
        <begin position="1"/>
        <end position="69"/>
    </location>
</feature>
<proteinExistence type="predicted"/>
<keyword evidence="3" id="KW-1185">Reference proteome</keyword>
<gene>
    <name evidence="2" type="ORF">Q9L58_005496</name>
</gene>
<accession>A0ABR3GI65</accession>
<name>A0ABR3GI65_9PEZI</name>
<dbReference type="EMBL" id="JBBBZM010000067">
    <property type="protein sequence ID" value="KAL0635565.1"/>
    <property type="molecule type" value="Genomic_DNA"/>
</dbReference>
<feature type="compositionally biased region" description="Basic and acidic residues" evidence="1">
    <location>
        <begin position="32"/>
        <end position="51"/>
    </location>
</feature>
<reference evidence="2 3" key="1">
    <citation type="submission" date="2024-02" db="EMBL/GenBank/DDBJ databases">
        <title>Discinaceae phylogenomics.</title>
        <authorList>
            <person name="Dirks A.C."/>
            <person name="James T.Y."/>
        </authorList>
    </citation>
    <scope>NUCLEOTIDE SEQUENCE [LARGE SCALE GENOMIC DNA]</scope>
    <source>
        <strain evidence="2 3">ACD0624</strain>
    </source>
</reference>
<comment type="caution">
    <text evidence="2">The sequence shown here is derived from an EMBL/GenBank/DDBJ whole genome shotgun (WGS) entry which is preliminary data.</text>
</comment>